<sequence length="158" mass="17448">MRRRDRQITDPAAITDLLSRCKVCRIAVTDRQGPYIVPLNFGYQLSESGALTLYFHSAQTGRKLSALQACTGPVAFEMDCSHRLTAGPTACQYGYDYQSLLGTGQVRILKDPTEKAAALSLLMRAQTGRDFSFSESETRSVAVFSLTSTDYTAKQRGY</sequence>
<dbReference type="EMBL" id="FMHG01000001">
    <property type="protein sequence ID" value="SCJ57323.1"/>
    <property type="molecule type" value="Genomic_DNA"/>
</dbReference>
<proteinExistence type="predicted"/>
<accession>A0A1C6HJG8</accession>
<reference evidence="1" key="1">
    <citation type="submission" date="2015-09" db="EMBL/GenBank/DDBJ databases">
        <authorList>
            <consortium name="Pathogen Informatics"/>
        </authorList>
    </citation>
    <scope>NUCLEOTIDE SEQUENCE</scope>
    <source>
        <strain evidence="1">2789STDY5834896</strain>
    </source>
</reference>
<evidence type="ECO:0000313" key="1">
    <source>
        <dbReference type="EMBL" id="SCJ57323.1"/>
    </source>
</evidence>
<name>A0A1C6HJG8_9FIRM</name>
<dbReference type="PANTHER" id="PTHR34071:SF2">
    <property type="entry name" value="FLAVIN-NUCLEOTIDE-BINDING PROTEIN"/>
    <property type="match status" value="1"/>
</dbReference>
<protein>
    <submittedName>
        <fullName evidence="1">Predicted flavin-nucleotide-binding protein</fullName>
    </submittedName>
</protein>
<dbReference type="InterPro" id="IPR024747">
    <property type="entry name" value="Pyridox_Oxase-rel"/>
</dbReference>
<dbReference type="Gene3D" id="2.30.110.10">
    <property type="entry name" value="Electron Transport, Fmn-binding Protein, Chain A"/>
    <property type="match status" value="1"/>
</dbReference>
<dbReference type="AlphaFoldDB" id="A0A1C6HJG8"/>
<dbReference type="InterPro" id="IPR012349">
    <property type="entry name" value="Split_barrel_FMN-bd"/>
</dbReference>
<gene>
    <name evidence="1" type="ORF">SAMEA3545359_00870</name>
</gene>
<dbReference type="SUPFAM" id="SSF50475">
    <property type="entry name" value="FMN-binding split barrel"/>
    <property type="match status" value="1"/>
</dbReference>
<dbReference type="Pfam" id="PF12900">
    <property type="entry name" value="Pyridox_ox_2"/>
    <property type="match status" value="1"/>
</dbReference>
<dbReference type="PANTHER" id="PTHR34071">
    <property type="entry name" value="5-NITROIMIDAZOLE ANTIBIOTICS RESISTANCE PROTEIN, NIMA-FAMILY-RELATED PROTEIN-RELATED"/>
    <property type="match status" value="1"/>
</dbReference>
<organism evidence="1">
    <name type="scientific">uncultured Anaerotruncus sp</name>
    <dbReference type="NCBI Taxonomy" id="905011"/>
    <lineage>
        <taxon>Bacteria</taxon>
        <taxon>Bacillati</taxon>
        <taxon>Bacillota</taxon>
        <taxon>Clostridia</taxon>
        <taxon>Eubacteriales</taxon>
        <taxon>Oscillospiraceae</taxon>
        <taxon>Anaerotruncus</taxon>
        <taxon>environmental samples</taxon>
    </lineage>
</organism>